<evidence type="ECO:0000256" key="6">
    <source>
        <dbReference type="ARBA" id="ARBA00011757"/>
    </source>
</evidence>
<sequence length="319" mass="34118">MYSHDGGPVLIHPLQPPPPPPPPLCSFVHIVPQYTMVEYPPQPAPLVFTPGGGGGAFLEAATKDVRPEVRDVWAGNFNDELSNLTAVLPHYPWVCVDTEFPGAVHDSDTPRYLRGPRESYALVKKNVDDLKLLQVGIALSGPAGRFPVAWQFNLRGFDPARHPYAPASLALLRAQGMHFATMNEFGIDPDAFAVGFHGSGLACGQLTWTAFSGSYDFAYLAKVLTGGQPLPATLDGFLALVRQLFGPNVLDVKHLARCCAMRGGLEQVAAALGVERAAGHAHCAGSDSLLTTDVLLAMLNSFFMNVDVLVHAGTIVDLA</sequence>
<evidence type="ECO:0000256" key="14">
    <source>
        <dbReference type="ARBA" id="ARBA00023015"/>
    </source>
</evidence>
<proteinExistence type="inferred from homology"/>
<evidence type="ECO:0000256" key="17">
    <source>
        <dbReference type="ARBA" id="ARBA00025148"/>
    </source>
</evidence>
<dbReference type="PANTHER" id="PTHR10797">
    <property type="entry name" value="CCR4-NOT TRANSCRIPTION COMPLEX SUBUNIT"/>
    <property type="match status" value="1"/>
</dbReference>
<evidence type="ECO:0000256" key="15">
    <source>
        <dbReference type="ARBA" id="ARBA00023163"/>
    </source>
</evidence>
<evidence type="ECO:0000256" key="4">
    <source>
        <dbReference type="ARBA" id="ARBA00004496"/>
    </source>
</evidence>
<organism evidence="18 19">
    <name type="scientific">Sorghum bicolor</name>
    <name type="common">Sorghum</name>
    <name type="synonym">Sorghum vulgare</name>
    <dbReference type="NCBI Taxonomy" id="4558"/>
    <lineage>
        <taxon>Eukaryota</taxon>
        <taxon>Viridiplantae</taxon>
        <taxon>Streptophyta</taxon>
        <taxon>Embryophyta</taxon>
        <taxon>Tracheophyta</taxon>
        <taxon>Spermatophyta</taxon>
        <taxon>Magnoliopsida</taxon>
        <taxon>Liliopsida</taxon>
        <taxon>Poales</taxon>
        <taxon>Poaceae</taxon>
        <taxon>PACMAD clade</taxon>
        <taxon>Panicoideae</taxon>
        <taxon>Andropogonodae</taxon>
        <taxon>Andropogoneae</taxon>
        <taxon>Sorghinae</taxon>
        <taxon>Sorghum</taxon>
    </lineage>
</organism>
<evidence type="ECO:0000256" key="9">
    <source>
        <dbReference type="ARBA" id="ARBA00022722"/>
    </source>
</evidence>
<keyword evidence="12" id="KW-0269">Exonuclease</keyword>
<accession>A0A921TZL3</accession>
<evidence type="ECO:0000256" key="8">
    <source>
        <dbReference type="ARBA" id="ARBA00022490"/>
    </source>
</evidence>
<dbReference type="Gene3D" id="3.30.420.10">
    <property type="entry name" value="Ribonuclease H-like superfamily/Ribonuclease H"/>
    <property type="match status" value="1"/>
</dbReference>
<evidence type="ECO:0000256" key="2">
    <source>
        <dbReference type="ARBA" id="ARBA00001968"/>
    </source>
</evidence>
<comment type="caution">
    <text evidence="18">The sequence shown here is derived from an EMBL/GenBank/DDBJ whole genome shotgun (WGS) entry which is preliminary data.</text>
</comment>
<dbReference type="GO" id="GO:0005634">
    <property type="term" value="C:nucleus"/>
    <property type="evidence" value="ECO:0007669"/>
    <property type="project" value="UniProtKB-SubCell"/>
</dbReference>
<comment type="subunit">
    <text evidence="6">Component of the CCR4-NOT complex, at least composed of CRR4 and CAF1 proteins.</text>
</comment>
<evidence type="ECO:0000313" key="19">
    <source>
        <dbReference type="Proteomes" id="UP000807115"/>
    </source>
</evidence>
<dbReference type="AlphaFoldDB" id="A0A921TZL3"/>
<evidence type="ECO:0000256" key="16">
    <source>
        <dbReference type="ARBA" id="ARBA00023242"/>
    </source>
</evidence>
<comment type="catalytic activity">
    <reaction evidence="1">
        <text>Exonucleolytic cleavage of poly(A) to 5'-AMP.</text>
        <dbReference type="EC" id="3.1.13.4"/>
    </reaction>
</comment>
<dbReference type="GO" id="GO:0004535">
    <property type="term" value="F:poly(A)-specific ribonuclease activity"/>
    <property type="evidence" value="ECO:0007669"/>
    <property type="project" value="UniProtKB-EC"/>
</dbReference>
<dbReference type="GO" id="GO:0005737">
    <property type="term" value="C:cytoplasm"/>
    <property type="evidence" value="ECO:0007669"/>
    <property type="project" value="UniProtKB-SubCell"/>
</dbReference>
<evidence type="ECO:0000313" key="18">
    <source>
        <dbReference type="EMBL" id="KAG0512664.1"/>
    </source>
</evidence>
<gene>
    <name evidence="18" type="ORF">BDA96_10G033200</name>
</gene>
<comment type="function">
    <text evidence="17">Ubiquitous transcription factor required for a diverse set of processes. It is a component of the CCR4 complex involved in the control of gene expression.</text>
</comment>
<reference evidence="18" key="2">
    <citation type="submission" date="2020-10" db="EMBL/GenBank/DDBJ databases">
        <authorList>
            <person name="Cooper E.A."/>
            <person name="Brenton Z.W."/>
            <person name="Flinn B.S."/>
            <person name="Jenkins J."/>
            <person name="Shu S."/>
            <person name="Flowers D."/>
            <person name="Luo F."/>
            <person name="Wang Y."/>
            <person name="Xia P."/>
            <person name="Barry K."/>
            <person name="Daum C."/>
            <person name="Lipzen A."/>
            <person name="Yoshinaga Y."/>
            <person name="Schmutz J."/>
            <person name="Saski C."/>
            <person name="Vermerris W."/>
            <person name="Kresovich S."/>
        </authorList>
    </citation>
    <scope>NUCLEOTIDE SEQUENCE</scope>
</reference>
<dbReference type="Pfam" id="PF04857">
    <property type="entry name" value="CAF1"/>
    <property type="match status" value="1"/>
</dbReference>
<comment type="subcellular location">
    <subcellularLocation>
        <location evidence="4">Cytoplasm</location>
    </subcellularLocation>
    <subcellularLocation>
        <location evidence="3">Nucleus</location>
    </subcellularLocation>
</comment>
<keyword evidence="13" id="KW-0694">RNA-binding</keyword>
<dbReference type="InterPro" id="IPR006941">
    <property type="entry name" value="RNase_CAF1"/>
</dbReference>
<dbReference type="InterPro" id="IPR012337">
    <property type="entry name" value="RNaseH-like_sf"/>
</dbReference>
<evidence type="ECO:0000256" key="7">
    <source>
        <dbReference type="ARBA" id="ARBA00012161"/>
    </source>
</evidence>
<evidence type="ECO:0000256" key="3">
    <source>
        <dbReference type="ARBA" id="ARBA00004123"/>
    </source>
</evidence>
<keyword evidence="11" id="KW-0378">Hydrolase</keyword>
<evidence type="ECO:0000256" key="5">
    <source>
        <dbReference type="ARBA" id="ARBA00008372"/>
    </source>
</evidence>
<dbReference type="GO" id="GO:0003723">
    <property type="term" value="F:RNA binding"/>
    <property type="evidence" value="ECO:0007669"/>
    <property type="project" value="UniProtKB-KW"/>
</dbReference>
<dbReference type="GO" id="GO:0046872">
    <property type="term" value="F:metal ion binding"/>
    <property type="evidence" value="ECO:0007669"/>
    <property type="project" value="UniProtKB-KW"/>
</dbReference>
<evidence type="ECO:0000256" key="12">
    <source>
        <dbReference type="ARBA" id="ARBA00022839"/>
    </source>
</evidence>
<keyword evidence="14" id="KW-0805">Transcription regulation</keyword>
<keyword evidence="15" id="KW-0804">Transcription</keyword>
<comment type="cofactor">
    <cofactor evidence="2">
        <name>a divalent metal cation</name>
        <dbReference type="ChEBI" id="CHEBI:60240"/>
    </cofactor>
</comment>
<comment type="similarity">
    <text evidence="5">Belongs to the CAF1 family.</text>
</comment>
<dbReference type="SUPFAM" id="SSF53098">
    <property type="entry name" value="Ribonuclease H-like"/>
    <property type="match status" value="1"/>
</dbReference>
<evidence type="ECO:0000256" key="1">
    <source>
        <dbReference type="ARBA" id="ARBA00001663"/>
    </source>
</evidence>
<keyword evidence="10" id="KW-0479">Metal-binding</keyword>
<dbReference type="EMBL" id="CM027689">
    <property type="protein sequence ID" value="KAG0512664.1"/>
    <property type="molecule type" value="Genomic_DNA"/>
</dbReference>
<keyword evidence="8" id="KW-0963">Cytoplasm</keyword>
<keyword evidence="9" id="KW-0540">Nuclease</keyword>
<protein>
    <recommendedName>
        <fullName evidence="7">poly(A)-specific ribonuclease</fullName>
        <ecNumber evidence="7">3.1.13.4</ecNumber>
    </recommendedName>
</protein>
<name>A0A921TZL3_SORBI</name>
<dbReference type="EC" id="3.1.13.4" evidence="7"/>
<evidence type="ECO:0000256" key="11">
    <source>
        <dbReference type="ARBA" id="ARBA00022801"/>
    </source>
</evidence>
<dbReference type="Proteomes" id="UP000807115">
    <property type="component" value="Chromosome 10"/>
</dbReference>
<keyword evidence="16" id="KW-0539">Nucleus</keyword>
<dbReference type="GO" id="GO:0030014">
    <property type="term" value="C:CCR4-NOT complex"/>
    <property type="evidence" value="ECO:0007669"/>
    <property type="project" value="InterPro"/>
</dbReference>
<evidence type="ECO:0000256" key="13">
    <source>
        <dbReference type="ARBA" id="ARBA00022884"/>
    </source>
</evidence>
<dbReference type="InterPro" id="IPR036397">
    <property type="entry name" value="RNaseH_sf"/>
</dbReference>
<dbReference type="InterPro" id="IPR039637">
    <property type="entry name" value="CNOT7/CNOT8/Pop2"/>
</dbReference>
<reference evidence="18" key="1">
    <citation type="journal article" date="2019" name="BMC Genomics">
        <title>A new reference genome for Sorghum bicolor reveals high levels of sequence similarity between sweet and grain genotypes: implications for the genetics of sugar metabolism.</title>
        <authorList>
            <person name="Cooper E.A."/>
            <person name="Brenton Z.W."/>
            <person name="Flinn B.S."/>
            <person name="Jenkins J."/>
            <person name="Shu S."/>
            <person name="Flowers D."/>
            <person name="Luo F."/>
            <person name="Wang Y."/>
            <person name="Xia P."/>
            <person name="Barry K."/>
            <person name="Daum C."/>
            <person name="Lipzen A."/>
            <person name="Yoshinaga Y."/>
            <person name="Schmutz J."/>
            <person name="Saski C."/>
            <person name="Vermerris W."/>
            <person name="Kresovich S."/>
        </authorList>
    </citation>
    <scope>NUCLEOTIDE SEQUENCE</scope>
</reference>
<evidence type="ECO:0000256" key="10">
    <source>
        <dbReference type="ARBA" id="ARBA00022723"/>
    </source>
</evidence>